<evidence type="ECO:0000259" key="7">
    <source>
        <dbReference type="SMART" id="SM00852"/>
    </source>
</evidence>
<dbReference type="Gene3D" id="3.40.980.10">
    <property type="entry name" value="MoaB/Mog-like domain"/>
    <property type="match status" value="1"/>
</dbReference>
<dbReference type="Pfam" id="PF03454">
    <property type="entry name" value="MoeA_C"/>
    <property type="match status" value="1"/>
</dbReference>
<name>A0A316DJJ2_9BACT</name>
<organism evidence="8 9">
    <name type="scientific">Arcicella aurantiaca</name>
    <dbReference type="NCBI Taxonomy" id="591202"/>
    <lineage>
        <taxon>Bacteria</taxon>
        <taxon>Pseudomonadati</taxon>
        <taxon>Bacteroidota</taxon>
        <taxon>Cytophagia</taxon>
        <taxon>Cytophagales</taxon>
        <taxon>Flectobacillaceae</taxon>
        <taxon>Arcicella</taxon>
    </lineage>
</organism>
<dbReference type="CDD" id="cd00887">
    <property type="entry name" value="MoeA"/>
    <property type="match status" value="1"/>
</dbReference>
<dbReference type="PANTHER" id="PTHR10192">
    <property type="entry name" value="MOLYBDOPTERIN BIOSYNTHESIS PROTEIN"/>
    <property type="match status" value="1"/>
</dbReference>
<dbReference type="PROSITE" id="PS01079">
    <property type="entry name" value="MOCF_BIOSYNTHESIS_2"/>
    <property type="match status" value="1"/>
</dbReference>
<dbReference type="GO" id="GO:0005829">
    <property type="term" value="C:cytosol"/>
    <property type="evidence" value="ECO:0007669"/>
    <property type="project" value="TreeGrafter"/>
</dbReference>
<feature type="domain" description="MoaB/Mog" evidence="7">
    <location>
        <begin position="184"/>
        <end position="322"/>
    </location>
</feature>
<protein>
    <recommendedName>
        <fullName evidence="6">Molybdopterin molybdenumtransferase</fullName>
        <ecNumber evidence="6">2.10.1.1</ecNumber>
    </recommendedName>
</protein>
<dbReference type="PANTHER" id="PTHR10192:SF5">
    <property type="entry name" value="GEPHYRIN"/>
    <property type="match status" value="1"/>
</dbReference>
<accession>A0A316DJJ2</accession>
<evidence type="ECO:0000313" key="9">
    <source>
        <dbReference type="Proteomes" id="UP000245489"/>
    </source>
</evidence>
<evidence type="ECO:0000256" key="1">
    <source>
        <dbReference type="ARBA" id="ARBA00002901"/>
    </source>
</evidence>
<dbReference type="SUPFAM" id="SSF63867">
    <property type="entry name" value="MoeA C-terminal domain-like"/>
    <property type="match status" value="1"/>
</dbReference>
<dbReference type="GO" id="GO:0046872">
    <property type="term" value="F:metal ion binding"/>
    <property type="evidence" value="ECO:0007669"/>
    <property type="project" value="UniProtKB-UniRule"/>
</dbReference>
<reference evidence="8 9" key="1">
    <citation type="submission" date="2018-05" db="EMBL/GenBank/DDBJ databases">
        <title>Genomic Encyclopedia of Archaeal and Bacterial Type Strains, Phase II (KMG-II): from individual species to whole genera.</title>
        <authorList>
            <person name="Goeker M."/>
        </authorList>
    </citation>
    <scope>NUCLEOTIDE SEQUENCE [LARGE SCALE GENOMIC DNA]</scope>
    <source>
        <strain evidence="8 9">DSM 22214</strain>
    </source>
</reference>
<dbReference type="NCBIfam" id="TIGR00177">
    <property type="entry name" value="molyb_syn"/>
    <property type="match status" value="1"/>
</dbReference>
<dbReference type="InterPro" id="IPR005111">
    <property type="entry name" value="MoeA_C_domain_IV"/>
</dbReference>
<evidence type="ECO:0000256" key="6">
    <source>
        <dbReference type="RuleBase" id="RU365090"/>
    </source>
</evidence>
<comment type="function">
    <text evidence="1 6">Catalyzes the insertion of molybdate into adenylated molybdopterin with the concomitant release of AMP.</text>
</comment>
<keyword evidence="9" id="KW-1185">Reference proteome</keyword>
<dbReference type="InterPro" id="IPR005110">
    <property type="entry name" value="MoeA_linker/N"/>
</dbReference>
<evidence type="ECO:0000313" key="8">
    <source>
        <dbReference type="EMBL" id="PWK18095.1"/>
    </source>
</evidence>
<keyword evidence="4 6" id="KW-0501">Molybdenum cofactor biosynthesis</keyword>
<keyword evidence="6" id="KW-0479">Metal-binding</keyword>
<dbReference type="InterPro" id="IPR036135">
    <property type="entry name" value="MoeA_linker/N_sf"/>
</dbReference>
<dbReference type="InterPro" id="IPR036425">
    <property type="entry name" value="MoaB/Mog-like_dom_sf"/>
</dbReference>
<dbReference type="Gene3D" id="2.40.340.10">
    <property type="entry name" value="MoeA, C-terminal, domain IV"/>
    <property type="match status" value="1"/>
</dbReference>
<dbReference type="Pfam" id="PF00994">
    <property type="entry name" value="MoCF_biosynth"/>
    <property type="match status" value="1"/>
</dbReference>
<dbReference type="EC" id="2.10.1.1" evidence="6"/>
<dbReference type="AlphaFoldDB" id="A0A316DJJ2"/>
<keyword evidence="6" id="KW-0500">Molybdenum</keyword>
<dbReference type="Pfam" id="PF03453">
    <property type="entry name" value="MoeA_N"/>
    <property type="match status" value="1"/>
</dbReference>
<dbReference type="Gene3D" id="2.170.190.11">
    <property type="entry name" value="Molybdopterin biosynthesis moea protein, domain 3"/>
    <property type="match status" value="1"/>
</dbReference>
<dbReference type="Proteomes" id="UP000245489">
    <property type="component" value="Unassembled WGS sequence"/>
</dbReference>
<dbReference type="GO" id="GO:0061599">
    <property type="term" value="F:molybdopterin molybdotransferase activity"/>
    <property type="evidence" value="ECO:0007669"/>
    <property type="project" value="UniProtKB-UniRule"/>
</dbReference>
<gene>
    <name evidence="8" type="ORF">LV89_04246</name>
</gene>
<dbReference type="Gene3D" id="3.90.105.10">
    <property type="entry name" value="Molybdopterin biosynthesis moea protein, domain 2"/>
    <property type="match status" value="1"/>
</dbReference>
<comment type="similarity">
    <text evidence="3 6">Belongs to the MoeA family.</text>
</comment>
<dbReference type="InterPro" id="IPR001453">
    <property type="entry name" value="MoaB/Mog_dom"/>
</dbReference>
<dbReference type="InterPro" id="IPR008284">
    <property type="entry name" value="MoCF_biosynth_CS"/>
</dbReference>
<comment type="catalytic activity">
    <reaction evidence="5">
        <text>adenylyl-molybdopterin + molybdate = Mo-molybdopterin + AMP + H(+)</text>
        <dbReference type="Rhea" id="RHEA:35047"/>
        <dbReference type="ChEBI" id="CHEBI:15378"/>
        <dbReference type="ChEBI" id="CHEBI:36264"/>
        <dbReference type="ChEBI" id="CHEBI:62727"/>
        <dbReference type="ChEBI" id="CHEBI:71302"/>
        <dbReference type="ChEBI" id="CHEBI:456215"/>
        <dbReference type="EC" id="2.10.1.1"/>
    </reaction>
</comment>
<proteinExistence type="inferred from homology"/>
<dbReference type="InterPro" id="IPR038987">
    <property type="entry name" value="MoeA-like"/>
</dbReference>
<comment type="caution">
    <text evidence="8">The sequence shown here is derived from an EMBL/GenBank/DDBJ whole genome shotgun (WGS) entry which is preliminary data.</text>
</comment>
<comment type="cofactor">
    <cofactor evidence="6">
        <name>Mg(2+)</name>
        <dbReference type="ChEBI" id="CHEBI:18420"/>
    </cofactor>
</comment>
<dbReference type="SUPFAM" id="SSF53218">
    <property type="entry name" value="Molybdenum cofactor biosynthesis proteins"/>
    <property type="match status" value="1"/>
</dbReference>
<evidence type="ECO:0000256" key="2">
    <source>
        <dbReference type="ARBA" id="ARBA00005046"/>
    </source>
</evidence>
<keyword evidence="6" id="KW-0460">Magnesium</keyword>
<sequence length="396" mass="43701">MLSVLSKMISVKEALKIVEENAFIPKVSEVSLLESVGKVLAENITADRDFPPFNRVAMDGIAIAQTLDSFKIETIQYAGEAQKSLQNPENCMEVMTGAVLPSGCNTVIRYEDIEIQEVDGVKVAKISIPLSEISQGQNVHRQGSDRKMGDILLQKGLKISPSEIAVMASVGKASVKVEIPPKVAVISTGDELVEITANPLPYQIRMSNSYMLSAALDRVGVKANLFHLTDDKEELFIKLQEILANHDILLLSGGVSAGKKDFVPEILANLGVKKLFHKVAQKPGKPFWFGKTEEGKTVFALPGNPVSTFLCFCKYFLERRNEVVVLDKDVFFKPNLTYFVPVKTYFQDGKLMATPFEGSGSADFANLTDCDGFVELPAESQVFKKGEVFEFVRFRF</sequence>
<dbReference type="GO" id="GO:0006777">
    <property type="term" value="P:Mo-molybdopterin cofactor biosynthetic process"/>
    <property type="evidence" value="ECO:0007669"/>
    <property type="project" value="UniProtKB-UniRule"/>
</dbReference>
<dbReference type="SUPFAM" id="SSF63882">
    <property type="entry name" value="MoeA N-terminal region -like"/>
    <property type="match status" value="1"/>
</dbReference>
<evidence type="ECO:0000256" key="3">
    <source>
        <dbReference type="ARBA" id="ARBA00010763"/>
    </source>
</evidence>
<evidence type="ECO:0000256" key="4">
    <source>
        <dbReference type="ARBA" id="ARBA00023150"/>
    </source>
</evidence>
<dbReference type="InterPro" id="IPR036688">
    <property type="entry name" value="MoeA_C_domain_IV_sf"/>
</dbReference>
<evidence type="ECO:0000256" key="5">
    <source>
        <dbReference type="ARBA" id="ARBA00047317"/>
    </source>
</evidence>
<dbReference type="SMART" id="SM00852">
    <property type="entry name" value="MoCF_biosynth"/>
    <property type="match status" value="1"/>
</dbReference>
<dbReference type="UniPathway" id="UPA00344"/>
<dbReference type="EMBL" id="QGGO01000032">
    <property type="protein sequence ID" value="PWK18095.1"/>
    <property type="molecule type" value="Genomic_DNA"/>
</dbReference>
<comment type="pathway">
    <text evidence="2 6">Cofactor biosynthesis; molybdopterin biosynthesis.</text>
</comment>
<keyword evidence="6 8" id="KW-0808">Transferase</keyword>